<evidence type="ECO:0000256" key="5">
    <source>
        <dbReference type="ARBA" id="ARBA00022801"/>
    </source>
</evidence>
<sequence length="107" mass="11845">MVDPADFTTAIKGVRGATKQMVVHMSDQSDTSTLVGFIVPKKVFPHAVDRNLVKRRLRHLMASRLEQIEGRKVAIRVLPGIRGVSFHALEESLDLAIVKACKKVGQQ</sequence>
<dbReference type="AlphaFoldDB" id="A0A2I1IPQ2"/>
<dbReference type="InterPro" id="IPR020568">
    <property type="entry name" value="Ribosomal_Su5_D2-typ_SF"/>
</dbReference>
<dbReference type="SUPFAM" id="SSF54211">
    <property type="entry name" value="Ribosomal protein S5 domain 2-like"/>
    <property type="match status" value="1"/>
</dbReference>
<accession>A0A2I1IPQ2</accession>
<keyword evidence="6" id="KW-0694">RNA-binding</keyword>
<keyword evidence="3" id="KW-0540">Nuclease</keyword>
<dbReference type="NCBIfam" id="TIGR00188">
    <property type="entry name" value="rnpA"/>
    <property type="match status" value="1"/>
</dbReference>
<keyword evidence="4" id="KW-0255">Endonuclease</keyword>
<evidence type="ECO:0000313" key="8">
    <source>
        <dbReference type="EMBL" id="PKY73085.1"/>
    </source>
</evidence>
<dbReference type="PANTHER" id="PTHR33992:SF1">
    <property type="entry name" value="RIBONUCLEASE P PROTEIN COMPONENT"/>
    <property type="match status" value="1"/>
</dbReference>
<dbReference type="Pfam" id="PF00825">
    <property type="entry name" value="Ribonuclease_P"/>
    <property type="match status" value="1"/>
</dbReference>
<reference evidence="8 9" key="1">
    <citation type="submission" date="2017-12" db="EMBL/GenBank/DDBJ databases">
        <title>Phylogenetic diversity of female urinary microbiome.</title>
        <authorList>
            <person name="Thomas-White K."/>
            <person name="Wolfe A.J."/>
        </authorList>
    </citation>
    <scope>NUCLEOTIDE SEQUENCE [LARGE SCALE GENOMIC DNA]</scope>
    <source>
        <strain evidence="8 9">UMB0402</strain>
    </source>
</reference>
<dbReference type="PROSITE" id="PS00648">
    <property type="entry name" value="RIBONUCLEASE_P"/>
    <property type="match status" value="1"/>
</dbReference>
<dbReference type="GO" id="GO:0030677">
    <property type="term" value="C:ribonuclease P complex"/>
    <property type="evidence" value="ECO:0007669"/>
    <property type="project" value="TreeGrafter"/>
</dbReference>
<evidence type="ECO:0000256" key="1">
    <source>
        <dbReference type="ARBA" id="ARBA00002663"/>
    </source>
</evidence>
<name>A0A2I1IPQ2_9ACTO</name>
<dbReference type="Proteomes" id="UP000235122">
    <property type="component" value="Unassembled WGS sequence"/>
</dbReference>
<dbReference type="PANTHER" id="PTHR33992">
    <property type="entry name" value="RIBONUCLEASE P PROTEIN COMPONENT"/>
    <property type="match status" value="1"/>
</dbReference>
<dbReference type="GO" id="GO:0042781">
    <property type="term" value="F:3'-tRNA processing endoribonuclease activity"/>
    <property type="evidence" value="ECO:0007669"/>
    <property type="project" value="TreeGrafter"/>
</dbReference>
<comment type="function">
    <text evidence="1">RNaseP catalyzes the removal of the 5'-leader sequence from pre-tRNA to produce the mature 5'-terminus. It can also cleave other RNA substrates such as 4.5S RNA. The protein component plays an auxiliary but essential role in vivo by binding to the 5'-leader sequence and broadening the substrate specificity of the ribozyme.</text>
</comment>
<dbReference type="STRING" id="33007.HMPREF3198_00693"/>
<keyword evidence="5" id="KW-0378">Hydrolase</keyword>
<dbReference type="EC" id="3.1.26.5" evidence="7"/>
<organism evidence="8 9">
    <name type="scientific">Winkia neuii</name>
    <dbReference type="NCBI Taxonomy" id="33007"/>
    <lineage>
        <taxon>Bacteria</taxon>
        <taxon>Bacillati</taxon>
        <taxon>Actinomycetota</taxon>
        <taxon>Actinomycetes</taxon>
        <taxon>Actinomycetales</taxon>
        <taxon>Actinomycetaceae</taxon>
        <taxon>Winkia</taxon>
    </lineage>
</organism>
<dbReference type="GO" id="GO:0000049">
    <property type="term" value="F:tRNA binding"/>
    <property type="evidence" value="ECO:0007669"/>
    <property type="project" value="InterPro"/>
</dbReference>
<evidence type="ECO:0000256" key="3">
    <source>
        <dbReference type="ARBA" id="ARBA00022722"/>
    </source>
</evidence>
<keyword evidence="2" id="KW-0819">tRNA processing</keyword>
<comment type="caution">
    <text evidence="8">The sequence shown here is derived from an EMBL/GenBank/DDBJ whole genome shotgun (WGS) entry which is preliminary data.</text>
</comment>
<proteinExistence type="predicted"/>
<evidence type="ECO:0000256" key="7">
    <source>
        <dbReference type="NCBIfam" id="TIGR00188"/>
    </source>
</evidence>
<dbReference type="InterPro" id="IPR014721">
    <property type="entry name" value="Ribsml_uS5_D2-typ_fold_subgr"/>
</dbReference>
<dbReference type="InterPro" id="IPR020539">
    <property type="entry name" value="RNase_P_CS"/>
</dbReference>
<gene>
    <name evidence="8" type="primary">rnpA</name>
    <name evidence="8" type="ORF">CYJ19_00370</name>
</gene>
<evidence type="ECO:0000256" key="6">
    <source>
        <dbReference type="ARBA" id="ARBA00022884"/>
    </source>
</evidence>
<evidence type="ECO:0000256" key="4">
    <source>
        <dbReference type="ARBA" id="ARBA00022759"/>
    </source>
</evidence>
<evidence type="ECO:0000256" key="2">
    <source>
        <dbReference type="ARBA" id="ARBA00022694"/>
    </source>
</evidence>
<evidence type="ECO:0000313" key="9">
    <source>
        <dbReference type="Proteomes" id="UP000235122"/>
    </source>
</evidence>
<dbReference type="Gene3D" id="3.30.230.10">
    <property type="match status" value="1"/>
</dbReference>
<dbReference type="GO" id="GO:0004526">
    <property type="term" value="F:ribonuclease P activity"/>
    <property type="evidence" value="ECO:0007669"/>
    <property type="project" value="UniProtKB-UniRule"/>
</dbReference>
<protein>
    <recommendedName>
        <fullName evidence="7">Ribonuclease P protein component</fullName>
        <ecNumber evidence="7">3.1.26.5</ecNumber>
    </recommendedName>
</protein>
<dbReference type="InterPro" id="IPR000100">
    <property type="entry name" value="RNase_P"/>
</dbReference>
<dbReference type="EMBL" id="PKKO01000001">
    <property type="protein sequence ID" value="PKY73085.1"/>
    <property type="molecule type" value="Genomic_DNA"/>
</dbReference>
<keyword evidence="9" id="KW-1185">Reference proteome</keyword>